<evidence type="ECO:0000256" key="4">
    <source>
        <dbReference type="SAM" id="MobiDB-lite"/>
    </source>
</evidence>
<name>A0ABP7F756_9ACTN</name>
<dbReference type="InterPro" id="IPR036291">
    <property type="entry name" value="NAD(P)-bd_dom_sf"/>
</dbReference>
<organism evidence="6 7">
    <name type="scientific">Streptomyces tremellae</name>
    <dbReference type="NCBI Taxonomy" id="1124239"/>
    <lineage>
        <taxon>Bacteria</taxon>
        <taxon>Bacillati</taxon>
        <taxon>Actinomycetota</taxon>
        <taxon>Actinomycetes</taxon>
        <taxon>Kitasatosporales</taxon>
        <taxon>Streptomycetaceae</taxon>
        <taxon>Streptomyces</taxon>
    </lineage>
</organism>
<evidence type="ECO:0000313" key="6">
    <source>
        <dbReference type="EMBL" id="GAA3732869.1"/>
    </source>
</evidence>
<comment type="similarity">
    <text evidence="1 3">Belongs to the short-chain dehydrogenases/reductases (SDR) family.</text>
</comment>
<gene>
    <name evidence="6" type="ORF">GCM10023082_32890</name>
</gene>
<dbReference type="InterPro" id="IPR057326">
    <property type="entry name" value="KR_dom"/>
</dbReference>
<dbReference type="PANTHER" id="PTHR43115">
    <property type="entry name" value="DEHYDROGENASE/REDUCTASE SDR FAMILY MEMBER 11"/>
    <property type="match status" value="1"/>
</dbReference>
<protein>
    <submittedName>
        <fullName evidence="6">SDR family oxidoreductase</fullName>
    </submittedName>
</protein>
<evidence type="ECO:0000313" key="7">
    <source>
        <dbReference type="Proteomes" id="UP001499884"/>
    </source>
</evidence>
<dbReference type="Proteomes" id="UP001499884">
    <property type="component" value="Unassembled WGS sequence"/>
</dbReference>
<dbReference type="Pfam" id="PF00106">
    <property type="entry name" value="adh_short"/>
    <property type="match status" value="1"/>
</dbReference>
<evidence type="ECO:0000259" key="5">
    <source>
        <dbReference type="SMART" id="SM00822"/>
    </source>
</evidence>
<feature type="domain" description="Ketoreductase" evidence="5">
    <location>
        <begin position="38"/>
        <end position="251"/>
    </location>
</feature>
<dbReference type="PRINTS" id="PR00080">
    <property type="entry name" value="SDRFAMILY"/>
</dbReference>
<comment type="caution">
    <text evidence="6">The sequence shown here is derived from an EMBL/GenBank/DDBJ whole genome shotgun (WGS) entry which is preliminary data.</text>
</comment>
<dbReference type="PRINTS" id="PR00081">
    <property type="entry name" value="GDHRDH"/>
</dbReference>
<evidence type="ECO:0000256" key="2">
    <source>
        <dbReference type="ARBA" id="ARBA00023002"/>
    </source>
</evidence>
<proteinExistence type="inferred from homology"/>
<keyword evidence="2" id="KW-0560">Oxidoreductase</keyword>
<keyword evidence="7" id="KW-1185">Reference proteome</keyword>
<dbReference type="Gene3D" id="3.40.50.720">
    <property type="entry name" value="NAD(P)-binding Rossmann-like Domain"/>
    <property type="match status" value="1"/>
</dbReference>
<dbReference type="PROSITE" id="PS00061">
    <property type="entry name" value="ADH_SHORT"/>
    <property type="match status" value="1"/>
</dbReference>
<feature type="compositionally biased region" description="Low complexity" evidence="4">
    <location>
        <begin position="12"/>
        <end position="22"/>
    </location>
</feature>
<evidence type="ECO:0000256" key="1">
    <source>
        <dbReference type="ARBA" id="ARBA00006484"/>
    </source>
</evidence>
<dbReference type="EMBL" id="BAABEP010000020">
    <property type="protein sequence ID" value="GAA3732869.1"/>
    <property type="molecule type" value="Genomic_DNA"/>
</dbReference>
<dbReference type="InterPro" id="IPR020904">
    <property type="entry name" value="Sc_DH/Rdtase_CS"/>
</dbReference>
<dbReference type="InterPro" id="IPR002347">
    <property type="entry name" value="SDR_fam"/>
</dbReference>
<accession>A0ABP7F756</accession>
<reference evidence="7" key="1">
    <citation type="journal article" date="2019" name="Int. J. Syst. Evol. Microbiol.">
        <title>The Global Catalogue of Microorganisms (GCM) 10K type strain sequencing project: providing services to taxonomists for standard genome sequencing and annotation.</title>
        <authorList>
            <consortium name="The Broad Institute Genomics Platform"/>
            <consortium name="The Broad Institute Genome Sequencing Center for Infectious Disease"/>
            <person name="Wu L."/>
            <person name="Ma J."/>
        </authorList>
    </citation>
    <scope>NUCLEOTIDE SEQUENCE [LARGE SCALE GENOMIC DNA]</scope>
    <source>
        <strain evidence="7">JCM 30846</strain>
    </source>
</reference>
<dbReference type="SMART" id="SM00822">
    <property type="entry name" value="PKS_KR"/>
    <property type="match status" value="1"/>
</dbReference>
<dbReference type="PANTHER" id="PTHR43115:SF4">
    <property type="entry name" value="DEHYDROGENASE_REDUCTASE SDR FAMILY MEMBER 11"/>
    <property type="match status" value="1"/>
</dbReference>
<evidence type="ECO:0000256" key="3">
    <source>
        <dbReference type="RuleBase" id="RU000363"/>
    </source>
</evidence>
<sequence>MRPAPRWQPVLAAGASRSAGARRPTRSERGDPSVLKDTTAVVTGASSGIGAAVAEALAAEGASVALLARRRDRLNGLAEAINARDGGRAEVYEADVTDPDAVRAAVDAAAGRGGDSNGIDILVNNAGSGTWGPALGAELDDWHATVDVNVGGVLNATHAALPHLARAADAAPRGVADLVTVSSLAGRRVPGPDSNVYAATKHAVGAFSEALRQELAERHVRVGVVEPGIVVTELTTAGRPHAPDATRPTGYGLLQPEDVAAAVVFMVTRPRHVALNEMLVRPTEQTC</sequence>
<dbReference type="SUPFAM" id="SSF51735">
    <property type="entry name" value="NAD(P)-binding Rossmann-fold domains"/>
    <property type="match status" value="1"/>
</dbReference>
<feature type="region of interest" description="Disordered" evidence="4">
    <location>
        <begin position="1"/>
        <end position="33"/>
    </location>
</feature>